<accession>A0ABW1G9H3</accession>
<dbReference type="PANTHER" id="PTHR30450">
    <property type="entry name" value="ABC TRANSPORTER PERMEASE"/>
    <property type="match status" value="1"/>
</dbReference>
<dbReference type="PROSITE" id="PS50928">
    <property type="entry name" value="ABC_TM1"/>
    <property type="match status" value="1"/>
</dbReference>
<evidence type="ECO:0000256" key="3">
    <source>
        <dbReference type="ARBA" id="ARBA00022475"/>
    </source>
</evidence>
<keyword evidence="3" id="KW-1003">Cell membrane</keyword>
<dbReference type="InterPro" id="IPR000515">
    <property type="entry name" value="MetI-like"/>
</dbReference>
<dbReference type="CDD" id="cd06261">
    <property type="entry name" value="TM_PBP2"/>
    <property type="match status" value="1"/>
</dbReference>
<organism evidence="10 11">
    <name type="scientific">Streptacidiphilus monticola</name>
    <dbReference type="NCBI Taxonomy" id="2161674"/>
    <lineage>
        <taxon>Bacteria</taxon>
        <taxon>Bacillati</taxon>
        <taxon>Actinomycetota</taxon>
        <taxon>Actinomycetes</taxon>
        <taxon>Kitasatosporales</taxon>
        <taxon>Streptomycetaceae</taxon>
        <taxon>Streptacidiphilus</taxon>
    </lineage>
</organism>
<protein>
    <submittedName>
        <fullName evidence="10">Methionine ABC transporter permease</fullName>
    </submittedName>
</protein>
<comment type="subcellular location">
    <subcellularLocation>
        <location evidence="1 7">Cell membrane</location>
        <topology evidence="1 7">Multi-pass membrane protein</topology>
    </subcellularLocation>
</comment>
<comment type="caution">
    <text evidence="10">The sequence shown here is derived from an EMBL/GenBank/DDBJ whole genome shotgun (WGS) entry which is preliminary data.</text>
</comment>
<evidence type="ECO:0000256" key="8">
    <source>
        <dbReference type="SAM" id="MobiDB-lite"/>
    </source>
</evidence>
<evidence type="ECO:0000259" key="9">
    <source>
        <dbReference type="PROSITE" id="PS50928"/>
    </source>
</evidence>
<gene>
    <name evidence="10" type="ORF">ACFP3V_22380</name>
</gene>
<proteinExistence type="inferred from homology"/>
<dbReference type="EMBL" id="JBHSQJ010000095">
    <property type="protein sequence ID" value="MFC5909951.1"/>
    <property type="molecule type" value="Genomic_DNA"/>
</dbReference>
<sequence>MTWDEMQPLLTQATQETLWMVGIAALATVVVGLPLGLLLVLTGKGGLLQNAVVNRVVGALVNVGRSLPFVILIVAIIPFTRWVVGTTIGWQAATVPLAVGAIPFFARLVESAVREVDGGLVEAVQAMGGGTWHIVRKALLPESLPALVSALTTTVIALIGYSAMAGTVGGGGLGTLAINYGYMRFETTFMWVIAAELVVLVTLVQLLGDGIARRIDHRRGTAGRRVTLRQFVPTGTVQATRTADSRPADPQTSAADAETEAREAERPSVAAR</sequence>
<name>A0ABW1G9H3_9ACTN</name>
<dbReference type="InterPro" id="IPR051322">
    <property type="entry name" value="AA_ABC_Transporter_Permease"/>
</dbReference>
<feature type="transmembrane region" description="Helical" evidence="7">
    <location>
        <begin position="146"/>
        <end position="168"/>
    </location>
</feature>
<keyword evidence="4 7" id="KW-0812">Transmembrane</keyword>
<dbReference type="SUPFAM" id="SSF161098">
    <property type="entry name" value="MetI-like"/>
    <property type="match status" value="1"/>
</dbReference>
<evidence type="ECO:0000256" key="4">
    <source>
        <dbReference type="ARBA" id="ARBA00022692"/>
    </source>
</evidence>
<keyword evidence="6 7" id="KW-0472">Membrane</keyword>
<evidence type="ECO:0000256" key="5">
    <source>
        <dbReference type="ARBA" id="ARBA00022989"/>
    </source>
</evidence>
<dbReference type="NCBIfam" id="NF008049">
    <property type="entry name" value="PRK10782.1"/>
    <property type="match status" value="1"/>
</dbReference>
<feature type="transmembrane region" description="Helical" evidence="7">
    <location>
        <begin position="20"/>
        <end position="41"/>
    </location>
</feature>
<keyword evidence="5 7" id="KW-1133">Transmembrane helix</keyword>
<comment type="similarity">
    <text evidence="7">Belongs to the binding-protein-dependent transport system permease family.</text>
</comment>
<feature type="transmembrane region" description="Helical" evidence="7">
    <location>
        <begin position="53"/>
        <end position="76"/>
    </location>
</feature>
<evidence type="ECO:0000256" key="1">
    <source>
        <dbReference type="ARBA" id="ARBA00004651"/>
    </source>
</evidence>
<evidence type="ECO:0000313" key="10">
    <source>
        <dbReference type="EMBL" id="MFC5909951.1"/>
    </source>
</evidence>
<evidence type="ECO:0000256" key="6">
    <source>
        <dbReference type="ARBA" id="ARBA00023136"/>
    </source>
</evidence>
<feature type="region of interest" description="Disordered" evidence="8">
    <location>
        <begin position="237"/>
        <end position="272"/>
    </location>
</feature>
<dbReference type="InterPro" id="IPR035906">
    <property type="entry name" value="MetI-like_sf"/>
</dbReference>
<evidence type="ECO:0000256" key="7">
    <source>
        <dbReference type="RuleBase" id="RU363032"/>
    </source>
</evidence>
<dbReference type="PANTHER" id="PTHR30450:SF1">
    <property type="entry name" value="D-METHIONINE TRANSPORT SYSTEM PERMEASE PROTEIN METI-RELATED"/>
    <property type="match status" value="1"/>
</dbReference>
<keyword evidence="11" id="KW-1185">Reference proteome</keyword>
<feature type="transmembrane region" description="Helical" evidence="7">
    <location>
        <begin position="188"/>
        <end position="208"/>
    </location>
</feature>
<dbReference type="Proteomes" id="UP001596174">
    <property type="component" value="Unassembled WGS sequence"/>
</dbReference>
<feature type="transmembrane region" description="Helical" evidence="7">
    <location>
        <begin position="88"/>
        <end position="106"/>
    </location>
</feature>
<dbReference type="Gene3D" id="1.10.3720.10">
    <property type="entry name" value="MetI-like"/>
    <property type="match status" value="1"/>
</dbReference>
<reference evidence="11" key="1">
    <citation type="journal article" date="2019" name="Int. J. Syst. Evol. Microbiol.">
        <title>The Global Catalogue of Microorganisms (GCM) 10K type strain sequencing project: providing services to taxonomists for standard genome sequencing and annotation.</title>
        <authorList>
            <consortium name="The Broad Institute Genomics Platform"/>
            <consortium name="The Broad Institute Genome Sequencing Center for Infectious Disease"/>
            <person name="Wu L."/>
            <person name="Ma J."/>
        </authorList>
    </citation>
    <scope>NUCLEOTIDE SEQUENCE [LARGE SCALE GENOMIC DNA]</scope>
    <source>
        <strain evidence="11">JCM 4816</strain>
    </source>
</reference>
<keyword evidence="2 7" id="KW-0813">Transport</keyword>
<evidence type="ECO:0000313" key="11">
    <source>
        <dbReference type="Proteomes" id="UP001596174"/>
    </source>
</evidence>
<evidence type="ECO:0000256" key="2">
    <source>
        <dbReference type="ARBA" id="ARBA00022448"/>
    </source>
</evidence>
<dbReference type="RefSeq" id="WP_380586234.1">
    <property type="nucleotide sequence ID" value="NZ_JBHSQJ010000095.1"/>
</dbReference>
<dbReference type="Pfam" id="PF00528">
    <property type="entry name" value="BPD_transp_1"/>
    <property type="match status" value="1"/>
</dbReference>
<feature type="domain" description="ABC transmembrane type-1" evidence="9">
    <location>
        <begin position="14"/>
        <end position="208"/>
    </location>
</feature>